<evidence type="ECO:0000313" key="4">
    <source>
        <dbReference type="Proteomes" id="UP000321425"/>
    </source>
</evidence>
<dbReference type="SMART" id="SM00155">
    <property type="entry name" value="PLDc"/>
    <property type="match status" value="2"/>
</dbReference>
<dbReference type="PROSITE" id="PS50035">
    <property type="entry name" value="PLD"/>
    <property type="match status" value="2"/>
</dbReference>
<dbReference type="SUPFAM" id="SSF56024">
    <property type="entry name" value="Phospholipase D/nuclease"/>
    <property type="match status" value="2"/>
</dbReference>
<dbReference type="EMBL" id="BJUX01000011">
    <property type="protein sequence ID" value="GEK89188.1"/>
    <property type="molecule type" value="Genomic_DNA"/>
</dbReference>
<evidence type="ECO:0000259" key="2">
    <source>
        <dbReference type="PROSITE" id="PS50035"/>
    </source>
</evidence>
<keyword evidence="1" id="KW-1133">Transmembrane helix</keyword>
<dbReference type="InterPro" id="IPR001736">
    <property type="entry name" value="PLipase_D/transphosphatidylase"/>
</dbReference>
<keyword evidence="4" id="KW-1185">Reference proteome</keyword>
<dbReference type="InterPro" id="IPR025202">
    <property type="entry name" value="PLD-like_dom"/>
</dbReference>
<evidence type="ECO:0000313" key="3">
    <source>
        <dbReference type="EMBL" id="GEK89188.1"/>
    </source>
</evidence>
<reference evidence="3 4" key="1">
    <citation type="submission" date="2019-07" db="EMBL/GenBank/DDBJ databases">
        <title>Whole genome shotgun sequence of Alkalibacterium putridalgicola NBRC 103243.</title>
        <authorList>
            <person name="Hosoyama A."/>
            <person name="Uohara A."/>
            <person name="Ohji S."/>
            <person name="Ichikawa N."/>
        </authorList>
    </citation>
    <scope>NUCLEOTIDE SEQUENCE [LARGE SCALE GENOMIC DNA]</scope>
    <source>
        <strain evidence="3 4">NBRC 103243</strain>
    </source>
</reference>
<sequence>MMNMLKKIAKGGLIGLGAYLGYAFFTSNVLLHYKKPKSREELEEKGLPDYYGENEDEGPDKAAFFDTQDILLTLHLNLIESAKKTIKFANFSIEDGAASDLFYGKLLKAADRGVEVYILFDGKGHNLFGISNGKYWALMAHPNVNLAFYEEFDWLRPWTWQNRMHDKYMIIDECYVLTGGVNLEDAFFVKDNEEAVYDRDVVIINKDPDRYDESVVKQYTEYFESMWFHPYTSVRPSHIMERYKQLANETYEKLVSTVKEAEENNQYGAGRTIEWEEHMYPTRKVSLVTNGIQRWKKDPHILATLGRLFDEAENSVIFQSPYVVPSEEMREYISLEHTSAKIFFITNSMAVSTNFPAIAGQRKYLRELSNDTTQFYHFQGKGYIHAKAYMFDRRLSLVGSFNFDPRSSFLSQENLVVIDSPELSTALEESLKDIARNSVPYNDYAEQLVEDTAENVPTPWYKKFILGLAYIIFHPLESLL</sequence>
<evidence type="ECO:0000256" key="1">
    <source>
        <dbReference type="SAM" id="Phobius"/>
    </source>
</evidence>
<protein>
    <submittedName>
        <fullName evidence="3">Phospholipase D family protein</fullName>
    </submittedName>
</protein>
<organism evidence="3 4">
    <name type="scientific">Alkalibacterium putridalgicola</name>
    <dbReference type="NCBI Taxonomy" id="426703"/>
    <lineage>
        <taxon>Bacteria</taxon>
        <taxon>Bacillati</taxon>
        <taxon>Bacillota</taxon>
        <taxon>Bacilli</taxon>
        <taxon>Lactobacillales</taxon>
        <taxon>Carnobacteriaceae</taxon>
        <taxon>Alkalibacterium</taxon>
    </lineage>
</organism>
<feature type="transmembrane region" description="Helical" evidence="1">
    <location>
        <begin position="12"/>
        <end position="33"/>
    </location>
</feature>
<dbReference type="Gene3D" id="3.30.870.10">
    <property type="entry name" value="Endonuclease Chain A"/>
    <property type="match status" value="2"/>
</dbReference>
<dbReference type="PANTHER" id="PTHR21248">
    <property type="entry name" value="CARDIOLIPIN SYNTHASE"/>
    <property type="match status" value="1"/>
</dbReference>
<accession>A0ABQ0UXC7</accession>
<feature type="domain" description="PLD phosphodiesterase" evidence="2">
    <location>
        <begin position="160"/>
        <end position="187"/>
    </location>
</feature>
<dbReference type="Proteomes" id="UP000321425">
    <property type="component" value="Unassembled WGS sequence"/>
</dbReference>
<proteinExistence type="predicted"/>
<feature type="domain" description="PLD phosphodiesterase" evidence="2">
    <location>
        <begin position="380"/>
        <end position="407"/>
    </location>
</feature>
<dbReference type="PANTHER" id="PTHR21248:SF12">
    <property type="entry name" value="CARDIOLIPIN SYNTHASE C"/>
    <property type="match status" value="1"/>
</dbReference>
<name>A0ABQ0UXC7_9LACT</name>
<comment type="caution">
    <text evidence="3">The sequence shown here is derived from an EMBL/GenBank/DDBJ whole genome shotgun (WGS) entry which is preliminary data.</text>
</comment>
<keyword evidence="1" id="KW-0472">Membrane</keyword>
<keyword evidence="1" id="KW-0812">Transmembrane</keyword>
<gene>
    <name evidence="3" type="ORF">APU01nite_12270</name>
</gene>
<dbReference type="Pfam" id="PF13091">
    <property type="entry name" value="PLDc_2"/>
    <property type="match status" value="2"/>
</dbReference>